<dbReference type="InterPro" id="IPR013783">
    <property type="entry name" value="Ig-like_fold"/>
</dbReference>
<dbReference type="EMBL" id="DSUJ01000008">
    <property type="protein sequence ID" value="HFI90974.1"/>
    <property type="molecule type" value="Genomic_DNA"/>
</dbReference>
<feature type="chain" id="PRO_5031396886" evidence="1">
    <location>
        <begin position="19"/>
        <end position="238"/>
    </location>
</feature>
<dbReference type="Pfam" id="PF07610">
    <property type="entry name" value="DUF1573"/>
    <property type="match status" value="2"/>
</dbReference>
<keyword evidence="1" id="KW-0732">Signal</keyword>
<accession>A0A7V2ZJ83</accession>
<dbReference type="AlphaFoldDB" id="A0A7V2ZJ83"/>
<comment type="caution">
    <text evidence="2">The sequence shown here is derived from an EMBL/GenBank/DDBJ whole genome shotgun (WGS) entry which is preliminary data.</text>
</comment>
<feature type="signal peptide" evidence="1">
    <location>
        <begin position="1"/>
        <end position="18"/>
    </location>
</feature>
<evidence type="ECO:0000256" key="1">
    <source>
        <dbReference type="SAM" id="SignalP"/>
    </source>
</evidence>
<gene>
    <name evidence="2" type="ORF">ENS31_05495</name>
</gene>
<sequence>MIKKILSLIIVISVAAFAQLVGPKASAQITEYNFGDIKQGDVVSYDFKIMNNGGDVLKIIDVRASCGCTAAQPDKKELKPGETTTIKVTFNSKGRKGAQIKTVRVITNDPEKSDINFVIRCNILTDENKSGNSGAVLFLPENQYNFGKVKEGTTVSHTFEVVNKGSDVLKIQDVRTSCGCTAALVSSSELKPGEKGTLKVDFDTKGRQGKMSRTISIVSNDQEQPTKVITIYAEVLKN</sequence>
<dbReference type="Gene3D" id="2.60.40.10">
    <property type="entry name" value="Immunoglobulins"/>
    <property type="match status" value="2"/>
</dbReference>
<reference evidence="2" key="1">
    <citation type="journal article" date="2020" name="mSystems">
        <title>Genome- and Community-Level Interaction Insights into Carbon Utilization and Element Cycling Functions of Hydrothermarchaeota in Hydrothermal Sediment.</title>
        <authorList>
            <person name="Zhou Z."/>
            <person name="Liu Y."/>
            <person name="Xu W."/>
            <person name="Pan J."/>
            <person name="Luo Z.H."/>
            <person name="Li M."/>
        </authorList>
    </citation>
    <scope>NUCLEOTIDE SEQUENCE [LARGE SCALE GENOMIC DNA]</scope>
    <source>
        <strain evidence="2">SpSt-479</strain>
    </source>
</reference>
<dbReference type="PANTHER" id="PTHR37833">
    <property type="entry name" value="LIPOPROTEIN-RELATED"/>
    <property type="match status" value="1"/>
</dbReference>
<name>A0A7V2ZJ83_9BACT</name>
<protein>
    <submittedName>
        <fullName evidence="2">DUF1573 domain-containing protein</fullName>
    </submittedName>
</protein>
<dbReference type="PANTHER" id="PTHR37833:SF1">
    <property type="entry name" value="SIGNAL PEPTIDE PROTEIN"/>
    <property type="match status" value="1"/>
</dbReference>
<dbReference type="InterPro" id="IPR011467">
    <property type="entry name" value="DUF1573"/>
</dbReference>
<proteinExistence type="predicted"/>
<evidence type="ECO:0000313" key="2">
    <source>
        <dbReference type="EMBL" id="HFI90974.1"/>
    </source>
</evidence>
<organism evidence="2">
    <name type="scientific">Ignavibacterium album</name>
    <dbReference type="NCBI Taxonomy" id="591197"/>
    <lineage>
        <taxon>Bacteria</taxon>
        <taxon>Pseudomonadati</taxon>
        <taxon>Ignavibacteriota</taxon>
        <taxon>Ignavibacteria</taxon>
        <taxon>Ignavibacteriales</taxon>
        <taxon>Ignavibacteriaceae</taxon>
        <taxon>Ignavibacterium</taxon>
    </lineage>
</organism>
<dbReference type="NCBIfam" id="NF012200">
    <property type="entry name" value="choice_anch_D"/>
    <property type="match status" value="2"/>
</dbReference>